<evidence type="ECO:0000256" key="10">
    <source>
        <dbReference type="ARBA" id="ARBA00025044"/>
    </source>
</evidence>
<reference evidence="12 13" key="1">
    <citation type="journal article" date="2019" name="Environ. Microbiol.">
        <title>Species interactions and distinct microbial communities in high Arctic permafrost affected cryosols are associated with the CH4 and CO2 gas fluxes.</title>
        <authorList>
            <person name="Altshuler I."/>
            <person name="Hamel J."/>
            <person name="Turney S."/>
            <person name="Magnuson E."/>
            <person name="Levesque R."/>
            <person name="Greer C."/>
            <person name="Whyte L.G."/>
        </authorList>
    </citation>
    <scope>NUCLEOTIDE SEQUENCE [LARGE SCALE GENOMIC DNA]</scope>
    <source>
        <strain evidence="12 13">E6.1</strain>
    </source>
</reference>
<evidence type="ECO:0000256" key="5">
    <source>
        <dbReference type="ARBA" id="ARBA00022475"/>
    </source>
</evidence>
<keyword evidence="9" id="KW-0975">Bacterial flagellum</keyword>
<dbReference type="InterPro" id="IPR036429">
    <property type="entry name" value="SpoA-like_sf"/>
</dbReference>
<keyword evidence="12" id="KW-0966">Cell projection</keyword>
<comment type="similarity">
    <text evidence="3">Belongs to the FliM family.</text>
</comment>
<keyword evidence="8" id="KW-0472">Membrane</keyword>
<evidence type="ECO:0000313" key="12">
    <source>
        <dbReference type="EMBL" id="TPG51654.1"/>
    </source>
</evidence>
<evidence type="ECO:0000256" key="4">
    <source>
        <dbReference type="ARBA" id="ARBA00021898"/>
    </source>
</evidence>
<dbReference type="SUPFAM" id="SSF101801">
    <property type="entry name" value="Surface presentation of antigens (SPOA)"/>
    <property type="match status" value="1"/>
</dbReference>
<name>A0A502FQG1_9SPHN</name>
<evidence type="ECO:0000259" key="11">
    <source>
        <dbReference type="Pfam" id="PF01052"/>
    </source>
</evidence>
<dbReference type="OrthoDB" id="7421075at2"/>
<dbReference type="GO" id="GO:0003774">
    <property type="term" value="F:cytoskeletal motor activity"/>
    <property type="evidence" value="ECO:0007669"/>
    <property type="project" value="InterPro"/>
</dbReference>
<proteinExistence type="inferred from homology"/>
<dbReference type="PANTHER" id="PTHR30034:SF6">
    <property type="entry name" value="YOP PROTEINS TRANSLOCATION PROTEIN Q"/>
    <property type="match status" value="1"/>
</dbReference>
<comment type="subcellular location">
    <subcellularLocation>
        <location evidence="1">Bacterial flagellum basal body</location>
    </subcellularLocation>
    <subcellularLocation>
        <location evidence="2">Cell membrane</location>
        <topology evidence="2">Peripheral membrane protein</topology>
    </subcellularLocation>
</comment>
<dbReference type="RefSeq" id="WP_140851420.1">
    <property type="nucleotide sequence ID" value="NZ_RCZC01000005.1"/>
</dbReference>
<dbReference type="AlphaFoldDB" id="A0A502FQG1"/>
<dbReference type="GO" id="GO:0050918">
    <property type="term" value="P:positive chemotaxis"/>
    <property type="evidence" value="ECO:0007669"/>
    <property type="project" value="TreeGrafter"/>
</dbReference>
<evidence type="ECO:0000256" key="8">
    <source>
        <dbReference type="ARBA" id="ARBA00023136"/>
    </source>
</evidence>
<keyword evidence="13" id="KW-1185">Reference proteome</keyword>
<dbReference type="InterPro" id="IPR001689">
    <property type="entry name" value="Flag_FliM"/>
</dbReference>
<comment type="caution">
    <text evidence="12">The sequence shown here is derived from an EMBL/GenBank/DDBJ whole genome shotgun (WGS) entry which is preliminary data.</text>
</comment>
<dbReference type="GO" id="GO:0005886">
    <property type="term" value="C:plasma membrane"/>
    <property type="evidence" value="ECO:0007669"/>
    <property type="project" value="UniProtKB-SubCell"/>
</dbReference>
<keyword evidence="12" id="KW-0969">Cilium</keyword>
<evidence type="ECO:0000256" key="2">
    <source>
        <dbReference type="ARBA" id="ARBA00004202"/>
    </source>
</evidence>
<dbReference type="Proteomes" id="UP000319931">
    <property type="component" value="Unassembled WGS sequence"/>
</dbReference>
<feature type="domain" description="Flagellar motor switch protein FliN-like C-terminal" evidence="11">
    <location>
        <begin position="242"/>
        <end position="309"/>
    </location>
</feature>
<comment type="function">
    <text evidence="10">FliM is one of three proteins (FliG, FliN, FliM) that forms the rotor-mounted switch complex (C ring), located at the base of the basal body. This complex interacts with the CheY and CheZ chemotaxis proteins, in addition to contacting components of the motor that determine the direction of flagellar rotation.</text>
</comment>
<dbReference type="Gene3D" id="3.40.1550.10">
    <property type="entry name" value="CheC-like"/>
    <property type="match status" value="1"/>
</dbReference>
<dbReference type="GO" id="GO:0009425">
    <property type="term" value="C:bacterial-type flagellum basal body"/>
    <property type="evidence" value="ECO:0007669"/>
    <property type="project" value="UniProtKB-SubCell"/>
</dbReference>
<accession>A0A502FQG1</accession>
<dbReference type="PANTHER" id="PTHR30034">
    <property type="entry name" value="FLAGELLAR MOTOR SWITCH PROTEIN FLIM"/>
    <property type="match status" value="1"/>
</dbReference>
<organism evidence="12 13">
    <name type="scientific">Sphingomonas glacialis</name>
    <dbReference type="NCBI Taxonomy" id="658225"/>
    <lineage>
        <taxon>Bacteria</taxon>
        <taxon>Pseudomonadati</taxon>
        <taxon>Pseudomonadota</taxon>
        <taxon>Alphaproteobacteria</taxon>
        <taxon>Sphingomonadales</taxon>
        <taxon>Sphingomonadaceae</taxon>
        <taxon>Sphingomonas</taxon>
    </lineage>
</organism>
<dbReference type="InterPro" id="IPR001543">
    <property type="entry name" value="FliN-like_C"/>
</dbReference>
<protein>
    <recommendedName>
        <fullName evidence="4">Flagellar motor switch protein FliM</fullName>
    </recommendedName>
</protein>
<dbReference type="InterPro" id="IPR028976">
    <property type="entry name" value="CheC-like_sf"/>
</dbReference>
<evidence type="ECO:0000256" key="9">
    <source>
        <dbReference type="ARBA" id="ARBA00023143"/>
    </source>
</evidence>
<evidence type="ECO:0000256" key="6">
    <source>
        <dbReference type="ARBA" id="ARBA00022500"/>
    </source>
</evidence>
<dbReference type="Gene3D" id="2.30.330.10">
    <property type="entry name" value="SpoA-like"/>
    <property type="match status" value="1"/>
</dbReference>
<dbReference type="GO" id="GO:0071978">
    <property type="term" value="P:bacterial-type flagellum-dependent swarming motility"/>
    <property type="evidence" value="ECO:0007669"/>
    <property type="project" value="TreeGrafter"/>
</dbReference>
<evidence type="ECO:0000256" key="1">
    <source>
        <dbReference type="ARBA" id="ARBA00004117"/>
    </source>
</evidence>
<dbReference type="EMBL" id="RCZC01000005">
    <property type="protein sequence ID" value="TPG51654.1"/>
    <property type="molecule type" value="Genomic_DNA"/>
</dbReference>
<keyword evidence="12" id="KW-0282">Flagellum</keyword>
<gene>
    <name evidence="12" type="ORF">EAH76_16675</name>
</gene>
<evidence type="ECO:0000313" key="13">
    <source>
        <dbReference type="Proteomes" id="UP000319931"/>
    </source>
</evidence>
<evidence type="ECO:0000256" key="7">
    <source>
        <dbReference type="ARBA" id="ARBA00022779"/>
    </source>
</evidence>
<keyword evidence="5" id="KW-1003">Cell membrane</keyword>
<evidence type="ECO:0000256" key="3">
    <source>
        <dbReference type="ARBA" id="ARBA00011049"/>
    </source>
</evidence>
<dbReference type="CDD" id="cd17908">
    <property type="entry name" value="FliM"/>
    <property type="match status" value="1"/>
</dbReference>
<dbReference type="Pfam" id="PF01052">
    <property type="entry name" value="FliMN_C"/>
    <property type="match status" value="1"/>
</dbReference>
<sequence length="322" mass="34606">MVNEDLQHAASDRRERPRREAAHATLGVANLNPFGDLHTVQHLSARLARGVRAVFEPLLRRECRTWAEPLVVQRLADYRAERPDGLTAWLPLTMASAGALPSGQALAVLDGRFVLELLDLFFGGTGAVSNDVGSEFTPAAEAMMTRLGAMLALPMQAAWEPLARIEFTPGHVEANPSLIPELDVDDAVVITRFGIAVGTAKPVFLDLLYPVAALKPHGPSLTGKVHKTAEPDPAWRNSLTRAVMDVRFEVRSVLAEPMVSLQLLMDLKAGDVIPITVGQDVPVMVGGDRLGAGTVGTSNGKAAIRLTTISNDLERDLRGGLQ</sequence>
<dbReference type="Pfam" id="PF02154">
    <property type="entry name" value="FliM"/>
    <property type="match status" value="1"/>
</dbReference>
<keyword evidence="7" id="KW-0283">Flagellar rotation</keyword>
<keyword evidence="6" id="KW-0145">Chemotaxis</keyword>